<organism evidence="1 2">
    <name type="scientific">Paenibacillus larvae subsp. pulvifaciens</name>
    <dbReference type="NCBI Taxonomy" id="1477"/>
    <lineage>
        <taxon>Bacteria</taxon>
        <taxon>Bacillati</taxon>
        <taxon>Bacillota</taxon>
        <taxon>Bacilli</taxon>
        <taxon>Bacillales</taxon>
        <taxon>Paenibacillaceae</taxon>
        <taxon>Paenibacillus</taxon>
    </lineage>
</organism>
<geneLocation type="plasmid" evidence="2">
    <name>pplp3</name>
</geneLocation>
<protein>
    <recommendedName>
        <fullName evidence="3">Phage protein</fullName>
    </recommendedName>
</protein>
<dbReference type="EMBL" id="CP020558">
    <property type="protein sequence ID" value="ARF70701.1"/>
    <property type="molecule type" value="Genomic_DNA"/>
</dbReference>
<gene>
    <name evidence="1" type="ORF">B7C51_24825</name>
</gene>
<name>A0A1V0V024_9BACL</name>
<evidence type="ECO:0008006" key="3">
    <source>
        <dbReference type="Google" id="ProtNLM"/>
    </source>
</evidence>
<dbReference type="RefSeq" id="WP_083041682.1">
    <property type="nucleotide sequence ID" value="NZ_CP020558.1"/>
</dbReference>
<dbReference type="Proteomes" id="UP000192727">
    <property type="component" value="Plasmid pPLP3"/>
</dbReference>
<keyword evidence="1" id="KW-0614">Plasmid</keyword>
<proteinExistence type="predicted"/>
<evidence type="ECO:0000313" key="2">
    <source>
        <dbReference type="Proteomes" id="UP000192727"/>
    </source>
</evidence>
<reference evidence="1 2" key="1">
    <citation type="submission" date="2017-03" db="EMBL/GenBank/DDBJ databases">
        <title>Paenibacillus larvae genome sequencing.</title>
        <authorList>
            <person name="Dingman D.W."/>
        </authorList>
    </citation>
    <scope>NUCLEOTIDE SEQUENCE [LARGE SCALE GENOMIC DNA]</scope>
    <source>
        <strain evidence="1 2">SAG 10367</strain>
        <plasmid evidence="2">pplp3</plasmid>
    </source>
</reference>
<dbReference type="AlphaFoldDB" id="A0A1V0V024"/>
<accession>A0A1V0V024</accession>
<sequence>MNKYTYLEAEQIAIDYEEQVPLKEIAEYINCAFHDGKQVRTVSSVKYAVNRWNNDDEWVERLEKSWRV</sequence>
<evidence type="ECO:0000313" key="1">
    <source>
        <dbReference type="EMBL" id="ARF70701.1"/>
    </source>
</evidence>